<dbReference type="EMBL" id="JANPWB010000016">
    <property type="protein sequence ID" value="KAJ1080063.1"/>
    <property type="molecule type" value="Genomic_DNA"/>
</dbReference>
<accession>A0AAV7KN24</accession>
<organism evidence="2 3">
    <name type="scientific">Pleurodeles waltl</name>
    <name type="common">Iberian ribbed newt</name>
    <dbReference type="NCBI Taxonomy" id="8319"/>
    <lineage>
        <taxon>Eukaryota</taxon>
        <taxon>Metazoa</taxon>
        <taxon>Chordata</taxon>
        <taxon>Craniata</taxon>
        <taxon>Vertebrata</taxon>
        <taxon>Euteleostomi</taxon>
        <taxon>Amphibia</taxon>
        <taxon>Batrachia</taxon>
        <taxon>Caudata</taxon>
        <taxon>Salamandroidea</taxon>
        <taxon>Salamandridae</taxon>
        <taxon>Pleurodelinae</taxon>
        <taxon>Pleurodeles</taxon>
    </lineage>
</organism>
<sequence length="67" mass="6974">MAEGVASSADSTGGEHRMVTPEGVMAPGKSHLETSMDNQSSTEPYVNDFWNAPGTKKTESDAAGTIT</sequence>
<evidence type="ECO:0000256" key="1">
    <source>
        <dbReference type="SAM" id="MobiDB-lite"/>
    </source>
</evidence>
<protein>
    <submittedName>
        <fullName evidence="2">Uncharacterized protein</fullName>
    </submittedName>
</protein>
<feature type="region of interest" description="Disordered" evidence="1">
    <location>
        <begin position="1"/>
        <end position="67"/>
    </location>
</feature>
<feature type="compositionally biased region" description="Polar residues" evidence="1">
    <location>
        <begin position="33"/>
        <end position="44"/>
    </location>
</feature>
<name>A0AAV7KN24_PLEWA</name>
<proteinExistence type="predicted"/>
<dbReference type="Proteomes" id="UP001066276">
    <property type="component" value="Chromosome 12"/>
</dbReference>
<evidence type="ECO:0000313" key="3">
    <source>
        <dbReference type="Proteomes" id="UP001066276"/>
    </source>
</evidence>
<gene>
    <name evidence="2" type="ORF">NDU88_000285</name>
</gene>
<keyword evidence="3" id="KW-1185">Reference proteome</keyword>
<dbReference type="AlphaFoldDB" id="A0AAV7KN24"/>
<evidence type="ECO:0000313" key="2">
    <source>
        <dbReference type="EMBL" id="KAJ1080063.1"/>
    </source>
</evidence>
<reference evidence="2" key="1">
    <citation type="journal article" date="2022" name="bioRxiv">
        <title>Sequencing and chromosome-scale assembly of the giantPleurodeles waltlgenome.</title>
        <authorList>
            <person name="Brown T."/>
            <person name="Elewa A."/>
            <person name="Iarovenko S."/>
            <person name="Subramanian E."/>
            <person name="Araus A.J."/>
            <person name="Petzold A."/>
            <person name="Susuki M."/>
            <person name="Suzuki K.-i.T."/>
            <person name="Hayashi T."/>
            <person name="Toyoda A."/>
            <person name="Oliveira C."/>
            <person name="Osipova E."/>
            <person name="Leigh N.D."/>
            <person name="Simon A."/>
            <person name="Yun M.H."/>
        </authorList>
    </citation>
    <scope>NUCLEOTIDE SEQUENCE</scope>
    <source>
        <strain evidence="2">20211129_DDA</strain>
        <tissue evidence="2">Liver</tissue>
    </source>
</reference>
<comment type="caution">
    <text evidence="2">The sequence shown here is derived from an EMBL/GenBank/DDBJ whole genome shotgun (WGS) entry which is preliminary data.</text>
</comment>